<feature type="transmembrane region" description="Helical" evidence="5">
    <location>
        <begin position="332"/>
        <end position="351"/>
    </location>
</feature>
<name>A0ABT2LLC5_9HYPH</name>
<keyword evidence="2 5" id="KW-0812">Transmembrane</keyword>
<feature type="transmembrane region" description="Helical" evidence="5">
    <location>
        <begin position="111"/>
        <end position="132"/>
    </location>
</feature>
<evidence type="ECO:0000256" key="1">
    <source>
        <dbReference type="ARBA" id="ARBA00004141"/>
    </source>
</evidence>
<proteinExistence type="predicted"/>
<evidence type="ECO:0000313" key="8">
    <source>
        <dbReference type="Proteomes" id="UP001320831"/>
    </source>
</evidence>
<dbReference type="RefSeq" id="WP_260900332.1">
    <property type="nucleotide sequence ID" value="NZ_JAOCZP010000001.1"/>
</dbReference>
<feature type="transmembrane region" description="Helical" evidence="5">
    <location>
        <begin position="263"/>
        <end position="282"/>
    </location>
</feature>
<feature type="transmembrane region" description="Helical" evidence="5">
    <location>
        <begin position="76"/>
        <end position="99"/>
    </location>
</feature>
<dbReference type="EMBL" id="JAOCZP010000001">
    <property type="protein sequence ID" value="MCT7373984.1"/>
    <property type="molecule type" value="Genomic_DNA"/>
</dbReference>
<organism evidence="7 8">
    <name type="scientific">Chelativorans salis</name>
    <dbReference type="NCBI Taxonomy" id="2978478"/>
    <lineage>
        <taxon>Bacteria</taxon>
        <taxon>Pseudomonadati</taxon>
        <taxon>Pseudomonadota</taxon>
        <taxon>Alphaproteobacteria</taxon>
        <taxon>Hyphomicrobiales</taxon>
        <taxon>Phyllobacteriaceae</taxon>
        <taxon>Chelativorans</taxon>
    </lineage>
</organism>
<comment type="subcellular location">
    <subcellularLocation>
        <location evidence="1">Membrane</location>
        <topology evidence="1">Multi-pass membrane protein</topology>
    </subcellularLocation>
</comment>
<sequence>MIDFTQLALPLNLIFFATAAAFVWFAGSRLTQYANMISNVTGIGQAMIGIVLLAGVTSLPEIGVTATASVAGNAELAVNNLFGSIALQVTLLAIIDFVIGRKALTAVVPEATVILQGSLNVILISAAAAAMVVGDVNVFGVGLWGWGALFGYLACVRVLSRAEGRRPWLAAEGGRVVERLTDQKEKQSAAKMEDDHSLRSLLVKTAIVAAVILIAGYVVAKSGEAIAQKTGLGSSFVGFVLVAIATSLPELSTAISAARRQLFTMAISDILGTNLINVALLFLVDLLDTGGPVMGRLGPFPVFGALLAVILTALFQAGLAERRDKSILRMGYDSMLVLCVYAGGVILLYTLRSSGS</sequence>
<feature type="domain" description="Sodium/calcium exchanger membrane region" evidence="6">
    <location>
        <begin position="13"/>
        <end position="133"/>
    </location>
</feature>
<feature type="transmembrane region" description="Helical" evidence="5">
    <location>
        <begin position="302"/>
        <end position="320"/>
    </location>
</feature>
<feature type="transmembrane region" description="Helical" evidence="5">
    <location>
        <begin position="37"/>
        <end position="56"/>
    </location>
</feature>
<evidence type="ECO:0000256" key="3">
    <source>
        <dbReference type="ARBA" id="ARBA00022989"/>
    </source>
</evidence>
<dbReference type="Gene3D" id="1.20.1420.30">
    <property type="entry name" value="NCX, central ion-binding region"/>
    <property type="match status" value="1"/>
</dbReference>
<feature type="transmembrane region" description="Helical" evidence="5">
    <location>
        <begin position="232"/>
        <end position="251"/>
    </location>
</feature>
<gene>
    <name evidence="7" type="ORF">N5A92_02880</name>
</gene>
<evidence type="ECO:0000256" key="2">
    <source>
        <dbReference type="ARBA" id="ARBA00022692"/>
    </source>
</evidence>
<reference evidence="7 8" key="1">
    <citation type="submission" date="2022-09" db="EMBL/GenBank/DDBJ databases">
        <title>Chelativorans salina sp. nov., a novel slightly halophilic bacterium isolated from a saline lake sediment enrichment.</title>
        <authorList>
            <person name="Gao L."/>
            <person name="Fang B.-Z."/>
            <person name="Li W.-J."/>
        </authorList>
    </citation>
    <scope>NUCLEOTIDE SEQUENCE [LARGE SCALE GENOMIC DNA]</scope>
    <source>
        <strain evidence="7 8">EGI FJ00035</strain>
    </source>
</reference>
<keyword evidence="8" id="KW-1185">Reference proteome</keyword>
<evidence type="ECO:0000256" key="4">
    <source>
        <dbReference type="ARBA" id="ARBA00023136"/>
    </source>
</evidence>
<feature type="transmembrane region" description="Helical" evidence="5">
    <location>
        <begin position="6"/>
        <end position="25"/>
    </location>
</feature>
<feature type="transmembrane region" description="Helical" evidence="5">
    <location>
        <begin position="138"/>
        <end position="159"/>
    </location>
</feature>
<feature type="transmembrane region" description="Helical" evidence="5">
    <location>
        <begin position="201"/>
        <end position="220"/>
    </location>
</feature>
<feature type="domain" description="Sodium/calcium exchanger membrane region" evidence="6">
    <location>
        <begin position="207"/>
        <end position="302"/>
    </location>
</feature>
<accession>A0ABT2LLC5</accession>
<evidence type="ECO:0000313" key="7">
    <source>
        <dbReference type="EMBL" id="MCT7373984.1"/>
    </source>
</evidence>
<protein>
    <submittedName>
        <fullName evidence="7">Sodium:calcium antiporter</fullName>
    </submittedName>
</protein>
<evidence type="ECO:0000256" key="5">
    <source>
        <dbReference type="SAM" id="Phobius"/>
    </source>
</evidence>
<dbReference type="Proteomes" id="UP001320831">
    <property type="component" value="Unassembled WGS sequence"/>
</dbReference>
<comment type="caution">
    <text evidence="7">The sequence shown here is derived from an EMBL/GenBank/DDBJ whole genome shotgun (WGS) entry which is preliminary data.</text>
</comment>
<keyword evidence="3 5" id="KW-1133">Transmembrane helix</keyword>
<dbReference type="InterPro" id="IPR004837">
    <property type="entry name" value="NaCa_Exmemb"/>
</dbReference>
<dbReference type="InterPro" id="IPR044880">
    <property type="entry name" value="NCX_ion-bd_dom_sf"/>
</dbReference>
<dbReference type="Pfam" id="PF01699">
    <property type="entry name" value="Na_Ca_ex"/>
    <property type="match status" value="2"/>
</dbReference>
<evidence type="ECO:0000259" key="6">
    <source>
        <dbReference type="Pfam" id="PF01699"/>
    </source>
</evidence>
<keyword evidence="4 5" id="KW-0472">Membrane</keyword>